<evidence type="ECO:0000313" key="3">
    <source>
        <dbReference type="Proteomes" id="UP001046870"/>
    </source>
</evidence>
<protein>
    <recommendedName>
        <fullName evidence="1">GST C-terminal domain-containing protein</fullName>
    </recommendedName>
</protein>
<dbReference type="Pfam" id="PF21972">
    <property type="entry name" value="Arc1p_N_like"/>
    <property type="match status" value="1"/>
</dbReference>
<proteinExistence type="predicted"/>
<dbReference type="InterPro" id="IPR042450">
    <property type="entry name" value="EEF1E1"/>
</dbReference>
<dbReference type="InterPro" id="IPR053836">
    <property type="entry name" value="Arc1-like_N"/>
</dbReference>
<dbReference type="PROSITE" id="PS50405">
    <property type="entry name" value="GST_CTER"/>
    <property type="match status" value="1"/>
</dbReference>
<dbReference type="Proteomes" id="UP001046870">
    <property type="component" value="Chromosome 2"/>
</dbReference>
<dbReference type="GO" id="GO:0043517">
    <property type="term" value="P:positive regulation of DNA damage response, signal transduction by p53 class mediator"/>
    <property type="evidence" value="ECO:0007669"/>
    <property type="project" value="InterPro"/>
</dbReference>
<dbReference type="Gene3D" id="3.40.30.90">
    <property type="match status" value="1"/>
</dbReference>
<dbReference type="GO" id="GO:0005634">
    <property type="term" value="C:nucleus"/>
    <property type="evidence" value="ECO:0007669"/>
    <property type="project" value="TreeGrafter"/>
</dbReference>
<feature type="domain" description="GST C-terminal" evidence="1">
    <location>
        <begin position="49"/>
        <end position="171"/>
    </location>
</feature>
<dbReference type="Gene3D" id="1.20.1050.10">
    <property type="match status" value="1"/>
</dbReference>
<dbReference type="PANTHER" id="PTHR44490">
    <property type="entry name" value="EUKARYOTIC TRANSLATION ELONGATION FACTOR 1 EPSILON-1"/>
    <property type="match status" value="1"/>
</dbReference>
<sequence>MALRELSSLEKSLGLKKPNKYSTQGDKKVPVLQSNNGPSLTGLVTIATHLVREANRPELLGSTAEQRAVVQQWLEYRVTKLDNCPKEEIKTILQDLNQYLEDKVYMAGDTFTLADTLMYYGIHRIMVDLAVQEKEKHANVSRWFDHVQHYPGVRHHLPLLVVLRNRLYTSGHH</sequence>
<dbReference type="CDD" id="cd10305">
    <property type="entry name" value="GST_C_AIMP3"/>
    <property type="match status" value="1"/>
</dbReference>
<name>A0A9D3QJJ1_MEGAT</name>
<reference evidence="2" key="1">
    <citation type="submission" date="2021-01" db="EMBL/GenBank/DDBJ databases">
        <authorList>
            <person name="Zahm M."/>
            <person name="Roques C."/>
            <person name="Cabau C."/>
            <person name="Klopp C."/>
            <person name="Donnadieu C."/>
            <person name="Jouanno E."/>
            <person name="Lampietro C."/>
            <person name="Louis A."/>
            <person name="Herpin A."/>
            <person name="Echchiki A."/>
            <person name="Berthelot C."/>
            <person name="Parey E."/>
            <person name="Roest-Crollius H."/>
            <person name="Braasch I."/>
            <person name="Postlethwait J."/>
            <person name="Bobe J."/>
            <person name="Montfort J."/>
            <person name="Bouchez O."/>
            <person name="Begum T."/>
            <person name="Mejri S."/>
            <person name="Adams A."/>
            <person name="Chen W.-J."/>
            <person name="Guiguen Y."/>
        </authorList>
    </citation>
    <scope>NUCLEOTIDE SEQUENCE</scope>
    <source>
        <strain evidence="2">YG-15Mar2019-1</strain>
        <tissue evidence="2">Brain</tissue>
    </source>
</reference>
<accession>A0A9D3QJJ1</accession>
<dbReference type="InterPro" id="IPR036282">
    <property type="entry name" value="Glutathione-S-Trfase_C_sf"/>
</dbReference>
<dbReference type="InterPro" id="IPR053837">
    <property type="entry name" value="AIMP3/p18_C"/>
</dbReference>
<dbReference type="PANTHER" id="PTHR44490:SF1">
    <property type="entry name" value="EUKARYOTIC TRANSLATION ELONGATION FACTOR 1 EPSILON-1"/>
    <property type="match status" value="1"/>
</dbReference>
<organism evidence="2 3">
    <name type="scientific">Megalops atlanticus</name>
    <name type="common">Tarpon</name>
    <name type="synonym">Clupea gigantea</name>
    <dbReference type="NCBI Taxonomy" id="7932"/>
    <lineage>
        <taxon>Eukaryota</taxon>
        <taxon>Metazoa</taxon>
        <taxon>Chordata</taxon>
        <taxon>Craniata</taxon>
        <taxon>Vertebrata</taxon>
        <taxon>Euteleostomi</taxon>
        <taxon>Actinopterygii</taxon>
        <taxon>Neopterygii</taxon>
        <taxon>Teleostei</taxon>
        <taxon>Elopiformes</taxon>
        <taxon>Megalopidae</taxon>
        <taxon>Megalops</taxon>
    </lineage>
</organism>
<gene>
    <name evidence="2" type="ORF">MATL_G00036680</name>
</gene>
<dbReference type="GO" id="GO:0005737">
    <property type="term" value="C:cytoplasm"/>
    <property type="evidence" value="ECO:0007669"/>
    <property type="project" value="TreeGrafter"/>
</dbReference>
<dbReference type="InterPro" id="IPR010987">
    <property type="entry name" value="Glutathione-S-Trfase_C-like"/>
</dbReference>
<dbReference type="OrthoDB" id="19141at2759"/>
<dbReference type="SUPFAM" id="SSF47616">
    <property type="entry name" value="GST C-terminal domain-like"/>
    <property type="match status" value="1"/>
</dbReference>
<dbReference type="EMBL" id="JAFDVH010000002">
    <property type="protein sequence ID" value="KAG7488733.1"/>
    <property type="molecule type" value="Genomic_DNA"/>
</dbReference>
<keyword evidence="3" id="KW-1185">Reference proteome</keyword>
<evidence type="ECO:0000313" key="2">
    <source>
        <dbReference type="EMBL" id="KAG7488733.1"/>
    </source>
</evidence>
<comment type="caution">
    <text evidence="2">The sequence shown here is derived from an EMBL/GenBank/DDBJ whole genome shotgun (WGS) entry which is preliminary data.</text>
</comment>
<dbReference type="GO" id="GO:0017101">
    <property type="term" value="C:aminoacyl-tRNA synthetase multienzyme complex"/>
    <property type="evidence" value="ECO:0007669"/>
    <property type="project" value="InterPro"/>
</dbReference>
<evidence type="ECO:0000259" key="1">
    <source>
        <dbReference type="PROSITE" id="PS50405"/>
    </source>
</evidence>
<dbReference type="AlphaFoldDB" id="A0A9D3QJJ1"/>